<dbReference type="OrthoDB" id="408631at2759"/>
<dbReference type="Proteomes" id="UP000827284">
    <property type="component" value="Unassembled WGS sequence"/>
</dbReference>
<accession>A0A9P3H3F6</accession>
<keyword evidence="3" id="KW-1185">Reference proteome</keyword>
<dbReference type="InterPro" id="IPR050309">
    <property type="entry name" value="Type-B_Carboxylest/Lipase"/>
</dbReference>
<evidence type="ECO:0000259" key="1">
    <source>
        <dbReference type="Pfam" id="PF00135"/>
    </source>
</evidence>
<dbReference type="AlphaFoldDB" id="A0A9P3H3F6"/>
<dbReference type="SUPFAM" id="SSF53474">
    <property type="entry name" value="alpha/beta-Hydrolases"/>
    <property type="match status" value="1"/>
</dbReference>
<evidence type="ECO:0000313" key="3">
    <source>
        <dbReference type="Proteomes" id="UP000827284"/>
    </source>
</evidence>
<dbReference type="PANTHER" id="PTHR11559">
    <property type="entry name" value="CARBOXYLESTERASE"/>
    <property type="match status" value="1"/>
</dbReference>
<sequence>MSPTTEVNVPNFGVLRGSIDKNRKVAVFKNVPYATVPERWRPAVKAHPWTGVRDATQQGPVHPQAPSQFPLNMLIPESYKKLGDGKFQYGLDIDEVHCLNLNIFVPLEALQETSGPVPVMAFIHGGGFAQGHNGATLYDASNFVSHSAQLNQPVIVVVVNYRLNVFGFLASKELEQEMEESVASSRNLIPDYDRTIGNWGLMDQKLAFEWVRENIGAFGGNPRNVTAFGSSAGAVSIHYHTLCPAHFGLFDHAIIQSGTAFTTPASHVHTAGQTLFNDLLNHLKIPLDLDAREKMRRLRATPVEELSAAGNQIPMNRFTPYYDHNGAILPSKVPIGILALDPNAYDPNLKSVLIGDNKDEGSLFAMIIPQRTRAAWPGIVKRLVPSTELLPAFEAAYGNPETDEEVSKLVAQFLGDSMTFLPNYRVAQTLQTLQTQKPGRFEVHHYHFDSEIQKLNQLIPGLGAMHGIELPYVFGPPCLETVLTEQELGLSRQLQKVWISIANENLVQSKSADEVIVFTKDSKVERMVSVRFNDKEKLVFWNKASELAAQQTRDGFHEREV</sequence>
<reference evidence="2" key="1">
    <citation type="submission" date="2021-11" db="EMBL/GenBank/DDBJ databases">
        <authorList>
            <person name="Herlambang A."/>
            <person name="Guo Y."/>
            <person name="Takashima Y."/>
            <person name="Nishizawa T."/>
        </authorList>
    </citation>
    <scope>NUCLEOTIDE SEQUENCE</scope>
    <source>
        <strain evidence="2">E1425</strain>
    </source>
</reference>
<name>A0A9P3H3F6_9FUNG</name>
<dbReference type="InterPro" id="IPR029058">
    <property type="entry name" value="AB_hydrolase_fold"/>
</dbReference>
<dbReference type="Gene3D" id="3.40.50.1820">
    <property type="entry name" value="alpha/beta hydrolase"/>
    <property type="match status" value="1"/>
</dbReference>
<organism evidence="2 3">
    <name type="scientific">Entomortierella parvispora</name>
    <dbReference type="NCBI Taxonomy" id="205924"/>
    <lineage>
        <taxon>Eukaryota</taxon>
        <taxon>Fungi</taxon>
        <taxon>Fungi incertae sedis</taxon>
        <taxon>Mucoromycota</taxon>
        <taxon>Mortierellomycotina</taxon>
        <taxon>Mortierellomycetes</taxon>
        <taxon>Mortierellales</taxon>
        <taxon>Mortierellaceae</taxon>
        <taxon>Entomortierella</taxon>
    </lineage>
</organism>
<proteinExistence type="predicted"/>
<gene>
    <name evidence="2" type="ORF">EMPS_01688</name>
</gene>
<dbReference type="EMBL" id="BQFW01000002">
    <property type="protein sequence ID" value="GJJ69342.1"/>
    <property type="molecule type" value="Genomic_DNA"/>
</dbReference>
<dbReference type="InterPro" id="IPR002018">
    <property type="entry name" value="CarbesteraseB"/>
</dbReference>
<dbReference type="Pfam" id="PF00135">
    <property type="entry name" value="COesterase"/>
    <property type="match status" value="1"/>
</dbReference>
<reference evidence="2" key="2">
    <citation type="journal article" date="2022" name="Microbiol. Resour. Announc.">
        <title>Whole-Genome Sequence of Entomortierella parvispora E1425, a Mucoromycotan Fungus Associated with Burkholderiaceae-Related Endosymbiotic Bacteria.</title>
        <authorList>
            <person name="Herlambang A."/>
            <person name="Guo Y."/>
            <person name="Takashima Y."/>
            <person name="Narisawa K."/>
            <person name="Ohta H."/>
            <person name="Nishizawa T."/>
        </authorList>
    </citation>
    <scope>NUCLEOTIDE SEQUENCE</scope>
    <source>
        <strain evidence="2">E1425</strain>
    </source>
</reference>
<evidence type="ECO:0000313" key="2">
    <source>
        <dbReference type="EMBL" id="GJJ69342.1"/>
    </source>
</evidence>
<comment type="caution">
    <text evidence="2">The sequence shown here is derived from an EMBL/GenBank/DDBJ whole genome shotgun (WGS) entry which is preliminary data.</text>
</comment>
<protein>
    <recommendedName>
        <fullName evidence="1">Carboxylesterase type B domain-containing protein</fullName>
    </recommendedName>
</protein>
<feature type="domain" description="Carboxylesterase type B" evidence="1">
    <location>
        <begin position="5"/>
        <end position="505"/>
    </location>
</feature>